<proteinExistence type="predicted"/>
<sequence length="93" mass="9635">MGVYTVGGGVGDIHFNRYTNNFKQRSIAPVSAPPPPPAAHSDDTESVVVEAIASNPVSACEAHDPAMPFADKVATMCPGLTVTAGDSDPPLHY</sequence>
<accession>A0AAE0GPE0</accession>
<organism evidence="1 2">
    <name type="scientific">Cymbomonas tetramitiformis</name>
    <dbReference type="NCBI Taxonomy" id="36881"/>
    <lineage>
        <taxon>Eukaryota</taxon>
        <taxon>Viridiplantae</taxon>
        <taxon>Chlorophyta</taxon>
        <taxon>Pyramimonadophyceae</taxon>
        <taxon>Pyramimonadales</taxon>
        <taxon>Pyramimonadaceae</taxon>
        <taxon>Cymbomonas</taxon>
    </lineage>
</organism>
<evidence type="ECO:0000313" key="1">
    <source>
        <dbReference type="EMBL" id="KAK3281685.1"/>
    </source>
</evidence>
<protein>
    <submittedName>
        <fullName evidence="1">Uncharacterized protein</fullName>
    </submittedName>
</protein>
<dbReference type="EMBL" id="LGRX02003746">
    <property type="protein sequence ID" value="KAK3281685.1"/>
    <property type="molecule type" value="Genomic_DNA"/>
</dbReference>
<comment type="caution">
    <text evidence="1">The sequence shown here is derived from an EMBL/GenBank/DDBJ whole genome shotgun (WGS) entry which is preliminary data.</text>
</comment>
<reference evidence="1 2" key="1">
    <citation type="journal article" date="2015" name="Genome Biol. Evol.">
        <title>Comparative Genomics of a Bacterivorous Green Alga Reveals Evolutionary Causalities and Consequences of Phago-Mixotrophic Mode of Nutrition.</title>
        <authorList>
            <person name="Burns J.A."/>
            <person name="Paasch A."/>
            <person name="Narechania A."/>
            <person name="Kim E."/>
        </authorList>
    </citation>
    <scope>NUCLEOTIDE SEQUENCE [LARGE SCALE GENOMIC DNA]</scope>
    <source>
        <strain evidence="1 2">PLY_AMNH</strain>
    </source>
</reference>
<dbReference type="Proteomes" id="UP001190700">
    <property type="component" value="Unassembled WGS sequence"/>
</dbReference>
<name>A0AAE0GPE0_9CHLO</name>
<dbReference type="AlphaFoldDB" id="A0AAE0GPE0"/>
<gene>
    <name evidence="1" type="ORF">CYMTET_10539</name>
</gene>
<evidence type="ECO:0000313" key="2">
    <source>
        <dbReference type="Proteomes" id="UP001190700"/>
    </source>
</evidence>
<keyword evidence="2" id="KW-1185">Reference proteome</keyword>